<dbReference type="GO" id="GO:0071339">
    <property type="term" value="C:MLL1 complex"/>
    <property type="evidence" value="ECO:0007669"/>
    <property type="project" value="InterPro"/>
</dbReference>
<dbReference type="HOGENOM" id="CLU_019000_0_0_1"/>
<dbReference type="InterPro" id="IPR000253">
    <property type="entry name" value="FHA_dom"/>
</dbReference>
<dbReference type="Gene3D" id="2.60.200.20">
    <property type="match status" value="1"/>
</dbReference>
<sequence>MDCAGAFQGCKGFTENTAISTYFFLFNAGASLESLAKGAVQFSRRFTVRELQDRWHSLLYDPVLSGEASARMIEFERSASTLPSKFNRFGNSKENKCVPGKRKAETIRSCYYALRKRICNEPFNSMDLSFLVAPSNSNCVGNGDEPVSPNYMLEDPISNHFRTQEPSLDIMHCAFPQMVTDNAAASGAGTSAHGFHAAVQNPVKEDLPIEQNSIHKEIPQILGENLPHTGNCSGIDELGEPKELLACNLFEADDLEAKPPSTFDLINSDLGNVCSEFGGNQAFDLPGSDCGASFDNLGYSSPLPGMPIWDTVEGISAPDLPVDTSLGKKDHHTEDTFALPNDGHAKINSVSGYDVVPSETKLKNSMPCDQLNNSSPDGYLAELSNSLLDFPNDELLFMDVDGKDIIDKSYYDGLNSLLLSSPTDSNQDHVPDITEPEASVGPDAYLVIPQGACAGELDNNGSIHCGDGHADCNPEAPMLSTAVDLNPQFPEMCNGVICCALNTEDPDIPCNDDVFLPNQIPLSPLSSAAQLSFHEANNPTSSAVKDFTDNQKSSERCPSLLKRELKSPGQSHVSSRMKGSQALSKIGLNHPVGDCDIKFELTESDSTHMASRSAGLVCGNSSLNPVNVKAHTPLPKMLKEETKEIKPARQMSYNSTDSFMEKPVHGFDGFRSYPQTNACGIKQEVDAISTAQNHQALDFAALDPVVNPSSPDQEEQPIESDDDIPYVSDIEAMILDMDLDPDDQEYCRGEVSRYQYENTKRAIIRLEQGFHSYMQRTIATHGAFAVLYGRHSKHYIKKPEVLLGRATEDVTVDIDLGREGCANKISRRQAIIKMERGGSFSLKNLGKRAILMNGKDVAPGESVSLTCGCLIEIRGMPFIFETNQNSCQAVCG</sequence>
<dbReference type="GO" id="GO:0031011">
    <property type="term" value="C:Ino80 complex"/>
    <property type="evidence" value="ECO:0007669"/>
    <property type="project" value="InterPro"/>
</dbReference>
<feature type="domain" description="FHA" evidence="1">
    <location>
        <begin position="801"/>
        <end position="857"/>
    </location>
</feature>
<dbReference type="SMART" id="SM00240">
    <property type="entry name" value="FHA"/>
    <property type="match status" value="1"/>
</dbReference>
<dbReference type="GO" id="GO:0044545">
    <property type="term" value="C:NSL complex"/>
    <property type="evidence" value="ECO:0000318"/>
    <property type="project" value="GO_Central"/>
</dbReference>
<organism evidence="2 3">
    <name type="scientific">Vitis vinifera</name>
    <name type="common">Grape</name>
    <dbReference type="NCBI Taxonomy" id="29760"/>
    <lineage>
        <taxon>Eukaryota</taxon>
        <taxon>Viridiplantae</taxon>
        <taxon>Streptophyta</taxon>
        <taxon>Embryophyta</taxon>
        <taxon>Tracheophyta</taxon>
        <taxon>Spermatophyta</taxon>
        <taxon>Magnoliopsida</taxon>
        <taxon>eudicotyledons</taxon>
        <taxon>Gunneridae</taxon>
        <taxon>Pentapetalae</taxon>
        <taxon>rosids</taxon>
        <taxon>Vitales</taxon>
        <taxon>Vitaceae</taxon>
        <taxon>Viteae</taxon>
        <taxon>Vitis</taxon>
    </lineage>
</organism>
<protein>
    <recommendedName>
        <fullName evidence="1">FHA domain-containing protein</fullName>
    </recommendedName>
</protein>
<dbReference type="GO" id="GO:0045944">
    <property type="term" value="P:positive regulation of transcription by RNA polymerase II"/>
    <property type="evidence" value="ECO:0000318"/>
    <property type="project" value="GO_Central"/>
</dbReference>
<dbReference type="InterPro" id="IPR008984">
    <property type="entry name" value="SMAD_FHA_dom_sf"/>
</dbReference>
<proteinExistence type="predicted"/>
<dbReference type="GO" id="GO:0002151">
    <property type="term" value="F:G-quadruplex RNA binding"/>
    <property type="evidence" value="ECO:0007669"/>
    <property type="project" value="InterPro"/>
</dbReference>
<keyword evidence="3" id="KW-1185">Reference proteome</keyword>
<dbReference type="InterPro" id="IPR037912">
    <property type="entry name" value="MCRS1"/>
</dbReference>
<dbReference type="Pfam" id="PF13325">
    <property type="entry name" value="MCRS_N"/>
    <property type="match status" value="1"/>
</dbReference>
<dbReference type="ExpressionAtlas" id="F6GZQ5">
    <property type="expression patterns" value="baseline and differential"/>
</dbReference>
<dbReference type="PROSITE" id="PS50006">
    <property type="entry name" value="FHA_DOMAIN"/>
    <property type="match status" value="1"/>
</dbReference>
<dbReference type="PANTHER" id="PTHR13233:SF0">
    <property type="entry name" value="MICROSPHERULE PROTEIN 1"/>
    <property type="match status" value="1"/>
</dbReference>
<evidence type="ECO:0000313" key="3">
    <source>
        <dbReference type="Proteomes" id="UP000009183"/>
    </source>
</evidence>
<dbReference type="InParanoid" id="F6GZQ5"/>
<dbReference type="SMR" id="F6GZQ5"/>
<dbReference type="Pfam" id="PF00498">
    <property type="entry name" value="FHA"/>
    <property type="match status" value="1"/>
</dbReference>
<name>F6GZQ5_VITVI</name>
<dbReference type="eggNOG" id="KOG2293">
    <property type="taxonomic scope" value="Eukaryota"/>
</dbReference>
<reference evidence="3" key="1">
    <citation type="journal article" date="2007" name="Nature">
        <title>The grapevine genome sequence suggests ancestral hexaploidization in major angiosperm phyla.</title>
        <authorList>
            <consortium name="The French-Italian Public Consortium for Grapevine Genome Characterization."/>
            <person name="Jaillon O."/>
            <person name="Aury J.-M."/>
            <person name="Noel B."/>
            <person name="Policriti A."/>
            <person name="Clepet C."/>
            <person name="Casagrande A."/>
            <person name="Choisne N."/>
            <person name="Aubourg S."/>
            <person name="Vitulo N."/>
            <person name="Jubin C."/>
            <person name="Vezzi A."/>
            <person name="Legeai F."/>
            <person name="Hugueney P."/>
            <person name="Dasilva C."/>
            <person name="Horner D."/>
            <person name="Mica E."/>
            <person name="Jublot D."/>
            <person name="Poulain J."/>
            <person name="Bruyere C."/>
            <person name="Billault A."/>
            <person name="Segurens B."/>
            <person name="Gouyvenoux M."/>
            <person name="Ugarte E."/>
            <person name="Cattonaro F."/>
            <person name="Anthouard V."/>
            <person name="Vico V."/>
            <person name="Del Fabbro C."/>
            <person name="Alaux M."/>
            <person name="Di Gaspero G."/>
            <person name="Dumas V."/>
            <person name="Felice N."/>
            <person name="Paillard S."/>
            <person name="Juman I."/>
            <person name="Moroldo M."/>
            <person name="Scalabrin S."/>
            <person name="Canaguier A."/>
            <person name="Le Clainche I."/>
            <person name="Malacrida G."/>
            <person name="Durand E."/>
            <person name="Pesole G."/>
            <person name="Laucou V."/>
            <person name="Chatelet P."/>
            <person name="Merdinoglu D."/>
            <person name="Delledonne M."/>
            <person name="Pezzotti M."/>
            <person name="Lecharny A."/>
            <person name="Scarpelli C."/>
            <person name="Artiguenave F."/>
            <person name="Pe M.E."/>
            <person name="Valle G."/>
            <person name="Morgante M."/>
            <person name="Caboche M."/>
            <person name="Adam-Blondon A.-F."/>
            <person name="Weissenbach J."/>
            <person name="Quetier F."/>
            <person name="Wincker P."/>
        </authorList>
    </citation>
    <scope>NUCLEOTIDE SEQUENCE [LARGE SCALE GENOMIC DNA]</scope>
    <source>
        <strain evidence="3">cv. Pinot noir / PN40024</strain>
    </source>
</reference>
<gene>
    <name evidence="2" type="ordered locus">VIT_18s0001g13500</name>
</gene>
<dbReference type="EMBL" id="FN595227">
    <property type="protein sequence ID" value="CCB45997.1"/>
    <property type="molecule type" value="Genomic_DNA"/>
</dbReference>
<dbReference type="InterPro" id="IPR025999">
    <property type="entry name" value="MCRS_N"/>
</dbReference>
<dbReference type="CDD" id="cd22687">
    <property type="entry name" value="FHA_MCRS1"/>
    <property type="match status" value="1"/>
</dbReference>
<evidence type="ECO:0000259" key="1">
    <source>
        <dbReference type="PROSITE" id="PS50006"/>
    </source>
</evidence>
<dbReference type="FunFam" id="2.60.200.20:FF:000052">
    <property type="entry name" value="Microspherule protein 1"/>
    <property type="match status" value="1"/>
</dbReference>
<dbReference type="Proteomes" id="UP000009183">
    <property type="component" value="Chromosome 18"/>
</dbReference>
<dbReference type="STRING" id="29760.F6GZQ5"/>
<dbReference type="AlphaFoldDB" id="F6GZQ5"/>
<evidence type="ECO:0000313" key="2">
    <source>
        <dbReference type="EMBL" id="CCB45997.1"/>
    </source>
</evidence>
<accession>F6GZQ5</accession>
<dbReference type="PaxDb" id="29760-VIT_18s0001g13500.t01"/>
<dbReference type="OrthoDB" id="10262769at2759"/>
<dbReference type="SUPFAM" id="SSF49879">
    <property type="entry name" value="SMAD/FHA domain"/>
    <property type="match status" value="1"/>
</dbReference>
<dbReference type="PANTHER" id="PTHR13233">
    <property type="entry name" value="MICROSPHERULE PROTEIN 1"/>
    <property type="match status" value="1"/>
</dbReference>
<dbReference type="FunCoup" id="F6GZQ5">
    <property type="interactions" value="2900"/>
</dbReference>